<protein>
    <submittedName>
        <fullName evidence="2">Sel1 repeat protein</fullName>
    </submittedName>
</protein>
<keyword evidence="3" id="KW-1185">Reference proteome</keyword>
<accession>A0A0J7MV86</accession>
<dbReference type="OrthoDB" id="2384430at2759"/>
<dbReference type="EMBL" id="LBMM01016514">
    <property type="protein sequence ID" value="KMQ84400.1"/>
    <property type="molecule type" value="Genomic_DNA"/>
</dbReference>
<sequence length="245" mass="27814">MKYILELTPEEKAQIDDCFAIAKQILLGHSEAERRLSYSEQGRVAFFLGEFYKRGQFTEIDEIKAVQAYAKGAALRHPQAQNRLGEAYYYGEGVPQDEILAVEWWCKASFSRCQAASEALDRIEAKTPRPGELQAKGWWLKEAFAGHPEAKLIYGHACFHGNDEYQIPKNEEMAVAWWLKSAKAGEAKAMYKLGDAYARGRGVEKSLSNAKDWYAQAESLGYELAKEKLEETKWQYIVRKRGGGD</sequence>
<evidence type="ECO:0000313" key="3">
    <source>
        <dbReference type="Proteomes" id="UP000036403"/>
    </source>
</evidence>
<organism evidence="2 3">
    <name type="scientific">Lasius niger</name>
    <name type="common">Black garden ant</name>
    <dbReference type="NCBI Taxonomy" id="67767"/>
    <lineage>
        <taxon>Eukaryota</taxon>
        <taxon>Metazoa</taxon>
        <taxon>Ecdysozoa</taxon>
        <taxon>Arthropoda</taxon>
        <taxon>Hexapoda</taxon>
        <taxon>Insecta</taxon>
        <taxon>Pterygota</taxon>
        <taxon>Neoptera</taxon>
        <taxon>Endopterygota</taxon>
        <taxon>Hymenoptera</taxon>
        <taxon>Apocrita</taxon>
        <taxon>Aculeata</taxon>
        <taxon>Formicoidea</taxon>
        <taxon>Formicidae</taxon>
        <taxon>Formicinae</taxon>
        <taxon>Lasius</taxon>
        <taxon>Lasius</taxon>
    </lineage>
</organism>
<dbReference type="SMART" id="SM00671">
    <property type="entry name" value="SEL1"/>
    <property type="match status" value="4"/>
</dbReference>
<dbReference type="AlphaFoldDB" id="A0A0J7MV86"/>
<evidence type="ECO:0000313" key="2">
    <source>
        <dbReference type="EMBL" id="KMQ84400.1"/>
    </source>
</evidence>
<name>A0A0J7MV86_LASNI</name>
<dbReference type="Pfam" id="PF08238">
    <property type="entry name" value="Sel1"/>
    <property type="match status" value="4"/>
</dbReference>
<gene>
    <name evidence="2" type="ORF">RF55_17814</name>
</gene>
<dbReference type="Proteomes" id="UP000036403">
    <property type="component" value="Unassembled WGS sequence"/>
</dbReference>
<dbReference type="STRING" id="67767.A0A0J7MV86"/>
<dbReference type="PaxDb" id="67767-A0A0J7MV86"/>
<dbReference type="InterPro" id="IPR006597">
    <property type="entry name" value="Sel1-like"/>
</dbReference>
<dbReference type="InterPro" id="IPR051726">
    <property type="entry name" value="Chitin_Synth_Reg"/>
</dbReference>
<proteinExistence type="predicted"/>
<dbReference type="Gene3D" id="1.25.40.10">
    <property type="entry name" value="Tetratricopeptide repeat domain"/>
    <property type="match status" value="2"/>
</dbReference>
<keyword evidence="1" id="KW-0677">Repeat</keyword>
<dbReference type="PANTHER" id="PTHR46430">
    <property type="entry name" value="PROTEIN SKT5-RELATED"/>
    <property type="match status" value="1"/>
</dbReference>
<dbReference type="InterPro" id="IPR011990">
    <property type="entry name" value="TPR-like_helical_dom_sf"/>
</dbReference>
<reference evidence="2 3" key="1">
    <citation type="submission" date="2015-04" db="EMBL/GenBank/DDBJ databases">
        <title>Lasius niger genome sequencing.</title>
        <authorList>
            <person name="Konorov E.A."/>
            <person name="Nikitin M.A."/>
            <person name="Kirill M.V."/>
            <person name="Chang P."/>
        </authorList>
    </citation>
    <scope>NUCLEOTIDE SEQUENCE [LARGE SCALE GENOMIC DNA]</scope>
    <source>
        <tissue evidence="2">Whole</tissue>
    </source>
</reference>
<comment type="caution">
    <text evidence="2">The sequence shown here is derived from an EMBL/GenBank/DDBJ whole genome shotgun (WGS) entry which is preliminary data.</text>
</comment>
<dbReference type="SUPFAM" id="SSF81901">
    <property type="entry name" value="HCP-like"/>
    <property type="match status" value="2"/>
</dbReference>
<evidence type="ECO:0000256" key="1">
    <source>
        <dbReference type="ARBA" id="ARBA00022737"/>
    </source>
</evidence>